<feature type="compositionally biased region" description="Polar residues" evidence="1">
    <location>
        <begin position="466"/>
        <end position="485"/>
    </location>
</feature>
<evidence type="ECO:0000256" key="1">
    <source>
        <dbReference type="SAM" id="MobiDB-lite"/>
    </source>
</evidence>
<sequence>MWRDNDKTTQLNTSRKTYSSSSISFSSDSAYCWTFKTDSLTTVTWRPQHAIQLTMAINGDESQGSLLVSFPFNQTSVFHAYTNKALNRNHIFDWVKKKKKKGGTFLKLANRNFQVYIECYKMWSVCAESAAQGTRLQCVNNAVIDTNPTGGSTVLNNQLHNSWKPAAIFSKKPGKYFTLTFGNSTSSLQNWQYWYADLSDSSSFSQDTASPANSTYPYFIINPLFLRRDVDPYPAGLIFNFLIFQKKKKKKNLCCCCCCCDPCICKNRFTDIDRGFIEHWLVNTSLSYNKTVGFFTTWGSVMSVGYTNDNTTNKMQNVGITACNGVIGQGLQVQRASNSSKRCYDTGVTQQCSPPVFYPPVAFLYSSNVKVTCSGTAHNLRNCTNLDWCAKSGTGQKHWCDVGAISADSYRPFYVECKSATSQVTTLKPSASPTPAPTIHPTKPPTKQPTKQPTKRPTSLPPTKAPTKQPTGSPTRLPTQSPTSIPTKNPTTRKPTRHPIIGT</sequence>
<protein>
    <submittedName>
        <fullName evidence="2">Uncharacterized protein</fullName>
    </submittedName>
</protein>
<feature type="non-terminal residue" evidence="2">
    <location>
        <position position="503"/>
    </location>
</feature>
<dbReference type="AlphaFoldDB" id="X6NKQ6"/>
<accession>X6NKQ6</accession>
<dbReference type="EMBL" id="ASPP01007841">
    <property type="protein sequence ID" value="ETO26493.1"/>
    <property type="molecule type" value="Genomic_DNA"/>
</dbReference>
<proteinExistence type="predicted"/>
<feature type="compositionally biased region" description="Pro residues" evidence="1">
    <location>
        <begin position="432"/>
        <end position="447"/>
    </location>
</feature>
<evidence type="ECO:0000313" key="3">
    <source>
        <dbReference type="Proteomes" id="UP000023152"/>
    </source>
</evidence>
<name>X6NKQ6_RETFI</name>
<keyword evidence="3" id="KW-1185">Reference proteome</keyword>
<evidence type="ECO:0000313" key="2">
    <source>
        <dbReference type="EMBL" id="ETO26493.1"/>
    </source>
</evidence>
<reference evidence="2 3" key="1">
    <citation type="journal article" date="2013" name="Curr. Biol.">
        <title>The Genome of the Foraminiferan Reticulomyxa filosa.</title>
        <authorList>
            <person name="Glockner G."/>
            <person name="Hulsmann N."/>
            <person name="Schleicher M."/>
            <person name="Noegel A.A."/>
            <person name="Eichinger L."/>
            <person name="Gallinger C."/>
            <person name="Pawlowski J."/>
            <person name="Sierra R."/>
            <person name="Euteneuer U."/>
            <person name="Pillet L."/>
            <person name="Moustafa A."/>
            <person name="Platzer M."/>
            <person name="Groth M."/>
            <person name="Szafranski K."/>
            <person name="Schliwa M."/>
        </authorList>
    </citation>
    <scope>NUCLEOTIDE SEQUENCE [LARGE SCALE GENOMIC DNA]</scope>
</reference>
<feature type="region of interest" description="Disordered" evidence="1">
    <location>
        <begin position="424"/>
        <end position="503"/>
    </location>
</feature>
<dbReference type="Proteomes" id="UP000023152">
    <property type="component" value="Unassembled WGS sequence"/>
</dbReference>
<organism evidence="2 3">
    <name type="scientific">Reticulomyxa filosa</name>
    <dbReference type="NCBI Taxonomy" id="46433"/>
    <lineage>
        <taxon>Eukaryota</taxon>
        <taxon>Sar</taxon>
        <taxon>Rhizaria</taxon>
        <taxon>Retaria</taxon>
        <taxon>Foraminifera</taxon>
        <taxon>Monothalamids</taxon>
        <taxon>Reticulomyxidae</taxon>
        <taxon>Reticulomyxa</taxon>
    </lineage>
</organism>
<gene>
    <name evidence="2" type="ORF">RFI_10642</name>
</gene>
<feature type="compositionally biased region" description="Low complexity" evidence="1">
    <location>
        <begin position="448"/>
        <end position="458"/>
    </location>
</feature>
<comment type="caution">
    <text evidence="2">The sequence shown here is derived from an EMBL/GenBank/DDBJ whole genome shotgun (WGS) entry which is preliminary data.</text>
</comment>